<feature type="transmembrane region" description="Helical" evidence="1">
    <location>
        <begin position="70"/>
        <end position="89"/>
    </location>
</feature>
<organism evidence="2 3">
    <name type="scientific">Diplodia intermedia</name>
    <dbReference type="NCBI Taxonomy" id="856260"/>
    <lineage>
        <taxon>Eukaryota</taxon>
        <taxon>Fungi</taxon>
        <taxon>Dikarya</taxon>
        <taxon>Ascomycota</taxon>
        <taxon>Pezizomycotina</taxon>
        <taxon>Dothideomycetes</taxon>
        <taxon>Dothideomycetes incertae sedis</taxon>
        <taxon>Botryosphaeriales</taxon>
        <taxon>Botryosphaeriaceae</taxon>
        <taxon>Diplodia</taxon>
    </lineage>
</organism>
<name>A0ABR3TLE6_9PEZI</name>
<reference evidence="2 3" key="1">
    <citation type="journal article" date="2023" name="Plant Dis.">
        <title>First Report of Diplodia intermedia Causing Canker and Dieback Diseases on Apple Trees in Canada.</title>
        <authorList>
            <person name="Ellouze W."/>
            <person name="Ilyukhin E."/>
            <person name="Sulman M."/>
            <person name="Ali S."/>
        </authorList>
    </citation>
    <scope>NUCLEOTIDE SEQUENCE [LARGE SCALE GENOMIC DNA]</scope>
    <source>
        <strain evidence="2 3">M45-28</strain>
    </source>
</reference>
<protein>
    <submittedName>
        <fullName evidence="2">Uncharacterized protein</fullName>
    </submittedName>
</protein>
<comment type="caution">
    <text evidence="2">The sequence shown here is derived from an EMBL/GenBank/DDBJ whole genome shotgun (WGS) entry which is preliminary data.</text>
</comment>
<evidence type="ECO:0000256" key="1">
    <source>
        <dbReference type="SAM" id="Phobius"/>
    </source>
</evidence>
<accession>A0ABR3TLE6</accession>
<keyword evidence="3" id="KW-1185">Reference proteome</keyword>
<gene>
    <name evidence="2" type="ORF">SLS58_007321</name>
</gene>
<keyword evidence="1" id="KW-0812">Transmembrane</keyword>
<evidence type="ECO:0000313" key="2">
    <source>
        <dbReference type="EMBL" id="KAL1640054.1"/>
    </source>
</evidence>
<evidence type="ECO:0000313" key="3">
    <source>
        <dbReference type="Proteomes" id="UP001521184"/>
    </source>
</evidence>
<dbReference type="Proteomes" id="UP001521184">
    <property type="component" value="Unassembled WGS sequence"/>
</dbReference>
<keyword evidence="1" id="KW-0472">Membrane</keyword>
<proteinExistence type="predicted"/>
<dbReference type="EMBL" id="JAKEKT020000055">
    <property type="protein sequence ID" value="KAL1640054.1"/>
    <property type="molecule type" value="Genomic_DNA"/>
</dbReference>
<sequence length="113" mass="12344">MAGLPKQAAILDEAIFLFMLDTTFKALGVYFYFCCIPALGGRHNNNNNDRITPAVVDDSYITAALRDPSAYRYVYSLALCGGGCVLVLLRAKDDVEVLKCMFPGVGWAVACRL</sequence>
<keyword evidence="1" id="KW-1133">Transmembrane helix</keyword>